<dbReference type="PANTHER" id="PTHR43877:SF2">
    <property type="entry name" value="AMINOALKYLPHOSPHONATE N-ACETYLTRANSFERASE-RELATED"/>
    <property type="match status" value="1"/>
</dbReference>
<dbReference type="Proteomes" id="UP000319094">
    <property type="component" value="Unassembled WGS sequence"/>
</dbReference>
<evidence type="ECO:0000313" key="4">
    <source>
        <dbReference type="EMBL" id="TQL42364.1"/>
    </source>
</evidence>
<dbReference type="Pfam" id="PF13673">
    <property type="entry name" value="Acetyltransf_10"/>
    <property type="match status" value="1"/>
</dbReference>
<keyword evidence="1 4" id="KW-0808">Transferase</keyword>
<comment type="caution">
    <text evidence="4">The sequence shown here is derived from an EMBL/GenBank/DDBJ whole genome shotgun (WGS) entry which is preliminary data.</text>
</comment>
<dbReference type="PROSITE" id="PS51186">
    <property type="entry name" value="GNAT"/>
    <property type="match status" value="1"/>
</dbReference>
<evidence type="ECO:0000256" key="2">
    <source>
        <dbReference type="ARBA" id="ARBA00023315"/>
    </source>
</evidence>
<organism evidence="4 5">
    <name type="scientific">Leucobacter komagatae</name>
    <dbReference type="NCBI Taxonomy" id="55969"/>
    <lineage>
        <taxon>Bacteria</taxon>
        <taxon>Bacillati</taxon>
        <taxon>Actinomycetota</taxon>
        <taxon>Actinomycetes</taxon>
        <taxon>Micrococcales</taxon>
        <taxon>Microbacteriaceae</taxon>
        <taxon>Leucobacter</taxon>
    </lineage>
</organism>
<dbReference type="InterPro" id="IPR050832">
    <property type="entry name" value="Bact_Acetyltransf"/>
</dbReference>
<dbReference type="InterPro" id="IPR016181">
    <property type="entry name" value="Acyl_CoA_acyltransferase"/>
</dbReference>
<keyword evidence="2" id="KW-0012">Acyltransferase</keyword>
<dbReference type="AlphaFoldDB" id="A0A542Y2Q7"/>
<dbReference type="InterPro" id="IPR000182">
    <property type="entry name" value="GNAT_dom"/>
</dbReference>
<proteinExistence type="predicted"/>
<dbReference type="GO" id="GO:0016747">
    <property type="term" value="F:acyltransferase activity, transferring groups other than amino-acyl groups"/>
    <property type="evidence" value="ECO:0007669"/>
    <property type="project" value="InterPro"/>
</dbReference>
<dbReference type="Gene3D" id="3.40.630.30">
    <property type="match status" value="1"/>
</dbReference>
<accession>A0A542Y2Q7</accession>
<sequence>MRLAREADVGAIFAVRLAVRENVLTMAELARLGVTPESFRELIRASADTWVAERDGIVVGFGSVDREEGSVFALFVDPGSSGLGIGDAILSRLEASLFADCETIWLETGAESGAAQFYARRGWRVTVALADGDVRMEKSRSASVGGPGASRR</sequence>
<reference evidence="4 5" key="1">
    <citation type="submission" date="2019-06" db="EMBL/GenBank/DDBJ databases">
        <title>Sequencing the genomes of 1000 actinobacteria strains.</title>
        <authorList>
            <person name="Klenk H.-P."/>
        </authorList>
    </citation>
    <scope>NUCLEOTIDE SEQUENCE [LARGE SCALE GENOMIC DNA]</scope>
    <source>
        <strain evidence="4 5">DSM 8803</strain>
    </source>
</reference>
<evidence type="ECO:0000313" key="5">
    <source>
        <dbReference type="Proteomes" id="UP000319094"/>
    </source>
</evidence>
<keyword evidence="5" id="KW-1185">Reference proteome</keyword>
<protein>
    <submittedName>
        <fullName evidence="4">Acetyltransferase (GNAT) family protein</fullName>
    </submittedName>
</protein>
<gene>
    <name evidence="4" type="ORF">FB468_0354</name>
</gene>
<evidence type="ECO:0000256" key="1">
    <source>
        <dbReference type="ARBA" id="ARBA00022679"/>
    </source>
</evidence>
<dbReference type="SUPFAM" id="SSF55729">
    <property type="entry name" value="Acyl-CoA N-acyltransferases (Nat)"/>
    <property type="match status" value="1"/>
</dbReference>
<evidence type="ECO:0000259" key="3">
    <source>
        <dbReference type="PROSITE" id="PS51186"/>
    </source>
</evidence>
<feature type="domain" description="N-acetyltransferase" evidence="3">
    <location>
        <begin position="1"/>
        <end position="141"/>
    </location>
</feature>
<dbReference type="EMBL" id="VFON01000001">
    <property type="protein sequence ID" value="TQL42364.1"/>
    <property type="molecule type" value="Genomic_DNA"/>
</dbReference>
<name>A0A542Y2Q7_9MICO</name>
<dbReference type="PANTHER" id="PTHR43877">
    <property type="entry name" value="AMINOALKYLPHOSPHONATE N-ACETYLTRANSFERASE-RELATED-RELATED"/>
    <property type="match status" value="1"/>
</dbReference>
<dbReference type="CDD" id="cd04301">
    <property type="entry name" value="NAT_SF"/>
    <property type="match status" value="1"/>
</dbReference>